<dbReference type="InterPro" id="IPR045087">
    <property type="entry name" value="Cu-oxidase_fam"/>
</dbReference>
<dbReference type="CDD" id="cd13881">
    <property type="entry name" value="CuRO_2_McoC_like"/>
    <property type="match status" value="1"/>
</dbReference>
<keyword evidence="7" id="KW-0131">Cell cycle</keyword>
<keyword evidence="2" id="KW-0560">Oxidoreductase</keyword>
<keyword evidence="7" id="KW-0167">Capsid protein</keyword>
<dbReference type="PROSITE" id="PS00080">
    <property type="entry name" value="MULTICOPPER_OXIDASE2"/>
    <property type="match status" value="1"/>
</dbReference>
<evidence type="ECO:0000256" key="1">
    <source>
        <dbReference type="ARBA" id="ARBA00022723"/>
    </source>
</evidence>
<dbReference type="GO" id="GO:0051301">
    <property type="term" value="P:cell division"/>
    <property type="evidence" value="ECO:0007669"/>
    <property type="project" value="UniProtKB-KW"/>
</dbReference>
<evidence type="ECO:0000256" key="2">
    <source>
        <dbReference type="ARBA" id="ARBA00023002"/>
    </source>
</evidence>
<dbReference type="AlphaFoldDB" id="A0A285V7E0"/>
<dbReference type="GO" id="GO:0016491">
    <property type="term" value="F:oxidoreductase activity"/>
    <property type="evidence" value="ECO:0007669"/>
    <property type="project" value="UniProtKB-KW"/>
</dbReference>
<keyword evidence="7" id="KW-0132">Cell division</keyword>
<dbReference type="EMBL" id="OBQI01000002">
    <property type="protein sequence ID" value="SOC48956.1"/>
    <property type="molecule type" value="Genomic_DNA"/>
</dbReference>
<feature type="domain" description="Plastocyanin-like" evidence="6">
    <location>
        <begin position="68"/>
        <end position="179"/>
    </location>
</feature>
<feature type="domain" description="Plastocyanin-like" evidence="4">
    <location>
        <begin position="214"/>
        <end position="294"/>
    </location>
</feature>
<feature type="region of interest" description="Disordered" evidence="3">
    <location>
        <begin position="331"/>
        <end position="352"/>
    </location>
</feature>
<evidence type="ECO:0000313" key="7">
    <source>
        <dbReference type="EMBL" id="SOC48956.1"/>
    </source>
</evidence>
<evidence type="ECO:0000259" key="5">
    <source>
        <dbReference type="Pfam" id="PF07731"/>
    </source>
</evidence>
<gene>
    <name evidence="7" type="ORF">SAMN05660748_1669</name>
</gene>
<protein>
    <submittedName>
        <fullName evidence="7">Multicopper oxidase with three cupredoxin domains (Includes cell division protein FtsP and spore coat protein CotA)</fullName>
    </submittedName>
</protein>
<keyword evidence="8" id="KW-1185">Reference proteome</keyword>
<sequence>MRPITRRGALQLGGLGLLSAAVGGTGLALGGGSRLDPDVGVELTEPETLRSADGALRVQLEAVVGRVRIAGREATAYGYSGGVPGPTLRLRPGDRLQIRLVNRLDAPTNLHVHGLHVSPEGNGDNVFVTVAPGESFDYDYRLPEDHPTGVFWYHPHHHGTVADQLFGGLYGAIVVEDAEELPVARERVLVVSDISLDAAGRLRQPSAMERMMGREGELVLVNGQARPAFAARPGERERWRVVNACTSRYVRLRLDGQQLDLLGIDGGRFAEPRRVEEVVLAAGNRADLLVTTAAGTSRLRALRVDRGGMGGMMGGSVSGDVVPLATLDVAGAETGAPPPLPQQPRPRDLRGAEVTERRRLTFAMGMGMGGGMGGGRGPGGMTFTVDGREFDPDRVDQSVALGAVEEWTITNTSPMDHPMHLHVWPMQIVAERGRPVDDIRWQDVVNVPSGGEVAVRVAFDDFGGRTVYHCHILDHEDNGMMGVVEAGRAG</sequence>
<dbReference type="InterPro" id="IPR008972">
    <property type="entry name" value="Cupredoxin"/>
</dbReference>
<dbReference type="CDD" id="cd13853">
    <property type="entry name" value="CuRO_1_Tth-MCO_like"/>
    <property type="match status" value="1"/>
</dbReference>
<accession>A0A285V7E0</accession>
<keyword evidence="1" id="KW-0479">Metal-binding</keyword>
<reference evidence="8" key="1">
    <citation type="submission" date="2017-08" db="EMBL/GenBank/DDBJ databases">
        <authorList>
            <person name="Varghese N."/>
            <person name="Submissions S."/>
        </authorList>
    </citation>
    <scope>NUCLEOTIDE SEQUENCE [LARGE SCALE GENOMIC DNA]</scope>
    <source>
        <strain evidence="8">DSM 4725</strain>
    </source>
</reference>
<evidence type="ECO:0000259" key="4">
    <source>
        <dbReference type="Pfam" id="PF00394"/>
    </source>
</evidence>
<feature type="domain" description="Plastocyanin-like" evidence="5">
    <location>
        <begin position="384"/>
        <end position="485"/>
    </location>
</feature>
<evidence type="ECO:0000256" key="3">
    <source>
        <dbReference type="SAM" id="MobiDB-lite"/>
    </source>
</evidence>
<evidence type="ECO:0000259" key="6">
    <source>
        <dbReference type="Pfam" id="PF07732"/>
    </source>
</evidence>
<dbReference type="SUPFAM" id="SSF49503">
    <property type="entry name" value="Cupredoxins"/>
    <property type="match status" value="3"/>
</dbReference>
<dbReference type="InterPro" id="IPR011706">
    <property type="entry name" value="Cu-oxidase_C"/>
</dbReference>
<keyword evidence="7" id="KW-0946">Virion</keyword>
<dbReference type="InterPro" id="IPR011707">
    <property type="entry name" value="Cu-oxidase-like_N"/>
</dbReference>
<dbReference type="Pfam" id="PF07731">
    <property type="entry name" value="Cu-oxidase_2"/>
    <property type="match status" value="1"/>
</dbReference>
<evidence type="ECO:0000313" key="8">
    <source>
        <dbReference type="Proteomes" id="UP000219435"/>
    </source>
</evidence>
<proteinExistence type="predicted"/>
<dbReference type="Proteomes" id="UP000219435">
    <property type="component" value="Unassembled WGS sequence"/>
</dbReference>
<dbReference type="Pfam" id="PF07732">
    <property type="entry name" value="Cu-oxidase_3"/>
    <property type="match status" value="1"/>
</dbReference>
<dbReference type="RefSeq" id="WP_097194523.1">
    <property type="nucleotide sequence ID" value="NZ_OBQI01000002.1"/>
</dbReference>
<dbReference type="PANTHER" id="PTHR11709:SF2">
    <property type="entry name" value="MULTICOPPER OXIDASE LPR1"/>
    <property type="match status" value="1"/>
</dbReference>
<dbReference type="Pfam" id="PF00394">
    <property type="entry name" value="Cu-oxidase"/>
    <property type="match status" value="1"/>
</dbReference>
<dbReference type="OrthoDB" id="345021at2"/>
<dbReference type="CDD" id="cd13900">
    <property type="entry name" value="CuRO_3_Tth-MCO_like"/>
    <property type="match status" value="1"/>
</dbReference>
<dbReference type="GO" id="GO:0005507">
    <property type="term" value="F:copper ion binding"/>
    <property type="evidence" value="ECO:0007669"/>
    <property type="project" value="InterPro"/>
</dbReference>
<name>A0A285V7E0_9ACTN</name>
<dbReference type="Gene3D" id="2.60.40.420">
    <property type="entry name" value="Cupredoxins - blue copper proteins"/>
    <property type="match status" value="3"/>
</dbReference>
<dbReference type="InterPro" id="IPR002355">
    <property type="entry name" value="Cu_oxidase_Cu_BS"/>
</dbReference>
<dbReference type="PANTHER" id="PTHR11709">
    <property type="entry name" value="MULTI-COPPER OXIDASE"/>
    <property type="match status" value="1"/>
</dbReference>
<organism evidence="7 8">
    <name type="scientific">Blastococcus aggregatus</name>
    <dbReference type="NCBI Taxonomy" id="38502"/>
    <lineage>
        <taxon>Bacteria</taxon>
        <taxon>Bacillati</taxon>
        <taxon>Actinomycetota</taxon>
        <taxon>Actinomycetes</taxon>
        <taxon>Geodermatophilales</taxon>
        <taxon>Geodermatophilaceae</taxon>
        <taxon>Blastococcus</taxon>
    </lineage>
</organism>
<dbReference type="InterPro" id="IPR001117">
    <property type="entry name" value="Cu-oxidase_2nd"/>
</dbReference>